<dbReference type="GO" id="GO:0043565">
    <property type="term" value="F:sequence-specific DNA binding"/>
    <property type="evidence" value="ECO:0007669"/>
    <property type="project" value="TreeGrafter"/>
</dbReference>
<dbReference type="InterPro" id="IPR005119">
    <property type="entry name" value="LysR_subst-bd"/>
</dbReference>
<evidence type="ECO:0000313" key="6">
    <source>
        <dbReference type="EMBL" id="KFE62505.1"/>
    </source>
</evidence>
<dbReference type="SUPFAM" id="SSF46785">
    <property type="entry name" value="Winged helix' DNA-binding domain"/>
    <property type="match status" value="1"/>
</dbReference>
<dbReference type="Gene3D" id="1.10.10.10">
    <property type="entry name" value="Winged helix-like DNA-binding domain superfamily/Winged helix DNA-binding domain"/>
    <property type="match status" value="1"/>
</dbReference>
<dbReference type="Proteomes" id="UP000028725">
    <property type="component" value="Unassembled WGS sequence"/>
</dbReference>
<reference evidence="6 7" key="1">
    <citation type="submission" date="2014-04" db="EMBL/GenBank/DDBJ databases">
        <title>Genome assembly of Hyalangium minutum DSM 14724.</title>
        <authorList>
            <person name="Sharma G."/>
            <person name="Subramanian S."/>
        </authorList>
    </citation>
    <scope>NUCLEOTIDE SEQUENCE [LARGE SCALE GENOMIC DNA]</scope>
    <source>
        <strain evidence="6 7">DSM 14724</strain>
    </source>
</reference>
<dbReference type="InterPro" id="IPR000847">
    <property type="entry name" value="LysR_HTH_N"/>
</dbReference>
<keyword evidence="4" id="KW-0804">Transcription</keyword>
<comment type="similarity">
    <text evidence="1">Belongs to the LysR transcriptional regulatory family.</text>
</comment>
<dbReference type="Pfam" id="PF00126">
    <property type="entry name" value="HTH_1"/>
    <property type="match status" value="1"/>
</dbReference>
<dbReference type="PANTHER" id="PTHR30537">
    <property type="entry name" value="HTH-TYPE TRANSCRIPTIONAL REGULATOR"/>
    <property type="match status" value="1"/>
</dbReference>
<dbReference type="AlphaFoldDB" id="A0A085W492"/>
<dbReference type="RefSeq" id="WP_044197248.1">
    <property type="nucleotide sequence ID" value="NZ_JMCB01000021.1"/>
</dbReference>
<dbReference type="PATRIC" id="fig|394096.3.peg.7675"/>
<keyword evidence="2" id="KW-0805">Transcription regulation</keyword>
<dbReference type="STRING" id="394096.DB31_3939"/>
<dbReference type="InterPro" id="IPR036390">
    <property type="entry name" value="WH_DNA-bd_sf"/>
</dbReference>
<dbReference type="InterPro" id="IPR058163">
    <property type="entry name" value="LysR-type_TF_proteobact-type"/>
</dbReference>
<evidence type="ECO:0000256" key="4">
    <source>
        <dbReference type="ARBA" id="ARBA00023163"/>
    </source>
</evidence>
<dbReference type="SUPFAM" id="SSF53850">
    <property type="entry name" value="Periplasmic binding protein-like II"/>
    <property type="match status" value="1"/>
</dbReference>
<gene>
    <name evidence="6" type="ORF">DB31_3939</name>
</gene>
<comment type="caution">
    <text evidence="6">The sequence shown here is derived from an EMBL/GenBank/DDBJ whole genome shotgun (WGS) entry which is preliminary data.</text>
</comment>
<evidence type="ECO:0000256" key="3">
    <source>
        <dbReference type="ARBA" id="ARBA00023125"/>
    </source>
</evidence>
<evidence type="ECO:0000259" key="5">
    <source>
        <dbReference type="PROSITE" id="PS50931"/>
    </source>
</evidence>
<dbReference type="EMBL" id="JMCB01000021">
    <property type="protein sequence ID" value="KFE62505.1"/>
    <property type="molecule type" value="Genomic_DNA"/>
</dbReference>
<feature type="domain" description="HTH lysR-type" evidence="5">
    <location>
        <begin position="1"/>
        <end position="59"/>
    </location>
</feature>
<keyword evidence="7" id="KW-1185">Reference proteome</keyword>
<dbReference type="PANTHER" id="PTHR30537:SF5">
    <property type="entry name" value="HTH-TYPE TRANSCRIPTIONAL ACTIVATOR TTDR-RELATED"/>
    <property type="match status" value="1"/>
</dbReference>
<dbReference type="Pfam" id="PF03466">
    <property type="entry name" value="LysR_substrate"/>
    <property type="match status" value="1"/>
</dbReference>
<keyword evidence="3" id="KW-0238">DNA-binding</keyword>
<dbReference type="GO" id="GO:0003700">
    <property type="term" value="F:DNA-binding transcription factor activity"/>
    <property type="evidence" value="ECO:0007669"/>
    <property type="project" value="InterPro"/>
</dbReference>
<sequence length="300" mass="32723">MDRVEEWRLFVSVASLGSFIEAARAHSRSPQSVTRAIAALENRLGTRLLNRTTRSVSLTGEGERYLERSRRALGEFDLLEAPSDARTELRGMLSVTASVLFGQLHLVPVVAEFLEAHPQLDLRLTLLDRVVSLAEEGMDLGVRIGALPDSALRARLVGHVRSVICASPAYLKRAGVPKDPEALASHACIVFTNTTPIADRWSFPSGGKRERSVAVHARLIVNTAQAGIEAALAGVGLVRVLSYQVDSLLADKRLRVVLELFEPEPVPVHLVHLPGPQSRAAAAFLEFAAERLRKRLGSRT</sequence>
<dbReference type="Gene3D" id="3.40.190.290">
    <property type="match status" value="1"/>
</dbReference>
<organism evidence="6 7">
    <name type="scientific">Hyalangium minutum</name>
    <dbReference type="NCBI Taxonomy" id="394096"/>
    <lineage>
        <taxon>Bacteria</taxon>
        <taxon>Pseudomonadati</taxon>
        <taxon>Myxococcota</taxon>
        <taxon>Myxococcia</taxon>
        <taxon>Myxococcales</taxon>
        <taxon>Cystobacterineae</taxon>
        <taxon>Archangiaceae</taxon>
        <taxon>Hyalangium</taxon>
    </lineage>
</organism>
<protein>
    <submittedName>
        <fullName evidence="6">Transcriptional regulator, LysR family protein</fullName>
    </submittedName>
</protein>
<dbReference type="GO" id="GO:0006351">
    <property type="term" value="P:DNA-templated transcription"/>
    <property type="evidence" value="ECO:0007669"/>
    <property type="project" value="TreeGrafter"/>
</dbReference>
<evidence type="ECO:0000256" key="2">
    <source>
        <dbReference type="ARBA" id="ARBA00023015"/>
    </source>
</evidence>
<evidence type="ECO:0000313" key="7">
    <source>
        <dbReference type="Proteomes" id="UP000028725"/>
    </source>
</evidence>
<accession>A0A085W492</accession>
<proteinExistence type="inferred from homology"/>
<dbReference type="PROSITE" id="PS50931">
    <property type="entry name" value="HTH_LYSR"/>
    <property type="match status" value="1"/>
</dbReference>
<name>A0A085W492_9BACT</name>
<evidence type="ECO:0000256" key="1">
    <source>
        <dbReference type="ARBA" id="ARBA00009437"/>
    </source>
</evidence>
<dbReference type="FunFam" id="1.10.10.10:FF:000001">
    <property type="entry name" value="LysR family transcriptional regulator"/>
    <property type="match status" value="1"/>
</dbReference>
<dbReference type="InterPro" id="IPR036388">
    <property type="entry name" value="WH-like_DNA-bd_sf"/>
</dbReference>
<dbReference type="OrthoDB" id="196624at2"/>